<dbReference type="SUPFAM" id="SSF52788">
    <property type="entry name" value="Phosphotyrosine protein phosphatases I"/>
    <property type="match status" value="1"/>
</dbReference>
<keyword evidence="1" id="KW-0059">Arsenical resistance</keyword>
<evidence type="ECO:0000313" key="3">
    <source>
        <dbReference type="EMBL" id="PTW63421.1"/>
    </source>
</evidence>
<comment type="caution">
    <text evidence="3">The sequence shown here is derived from an EMBL/GenBank/DDBJ whole genome shotgun (WGS) entry which is preliminary data.</text>
</comment>
<dbReference type="Gene3D" id="3.40.50.2300">
    <property type="match status" value="1"/>
</dbReference>
<dbReference type="CDD" id="cd16345">
    <property type="entry name" value="LMWP_ArsC"/>
    <property type="match status" value="1"/>
</dbReference>
<accession>A0A2T5VI33</accession>
<dbReference type="AlphaFoldDB" id="A0A2T5VI33"/>
<organism evidence="3 4">
    <name type="scientific">Breoghania corrubedonensis</name>
    <dbReference type="NCBI Taxonomy" id="665038"/>
    <lineage>
        <taxon>Bacteria</taxon>
        <taxon>Pseudomonadati</taxon>
        <taxon>Pseudomonadota</taxon>
        <taxon>Alphaproteobacteria</taxon>
        <taxon>Hyphomicrobiales</taxon>
        <taxon>Stappiaceae</taxon>
        <taxon>Breoghania</taxon>
    </lineage>
</organism>
<evidence type="ECO:0000256" key="1">
    <source>
        <dbReference type="ARBA" id="ARBA00022849"/>
    </source>
</evidence>
<dbReference type="Proteomes" id="UP000244081">
    <property type="component" value="Unassembled WGS sequence"/>
</dbReference>
<evidence type="ECO:0000313" key="4">
    <source>
        <dbReference type="Proteomes" id="UP000244081"/>
    </source>
</evidence>
<dbReference type="SMART" id="SM00226">
    <property type="entry name" value="LMWPc"/>
    <property type="match status" value="1"/>
</dbReference>
<feature type="domain" description="Phosphotyrosine protein phosphatase I" evidence="2">
    <location>
        <begin position="6"/>
        <end position="144"/>
    </location>
</feature>
<gene>
    <name evidence="3" type="ORF">C8N35_1011474</name>
</gene>
<dbReference type="RefSeq" id="WP_107988851.1">
    <property type="nucleotide sequence ID" value="NZ_QAYG01000001.1"/>
</dbReference>
<reference evidence="3 4" key="1">
    <citation type="submission" date="2018-04" db="EMBL/GenBank/DDBJ databases">
        <title>Genomic Encyclopedia of Archaeal and Bacterial Type Strains, Phase II (KMG-II): from individual species to whole genera.</title>
        <authorList>
            <person name="Goeker M."/>
        </authorList>
    </citation>
    <scope>NUCLEOTIDE SEQUENCE [LARGE SCALE GENOMIC DNA]</scope>
    <source>
        <strain evidence="3 4">DSM 23382</strain>
    </source>
</reference>
<keyword evidence="4" id="KW-1185">Reference proteome</keyword>
<dbReference type="OrthoDB" id="9793058at2"/>
<dbReference type="InterPro" id="IPR023485">
    <property type="entry name" value="Ptyr_pPase"/>
</dbReference>
<evidence type="ECO:0000259" key="2">
    <source>
        <dbReference type="SMART" id="SM00226"/>
    </source>
</evidence>
<dbReference type="PANTHER" id="PTHR43428">
    <property type="entry name" value="ARSENATE REDUCTASE"/>
    <property type="match status" value="1"/>
</dbReference>
<dbReference type="Pfam" id="PF01451">
    <property type="entry name" value="LMWPc"/>
    <property type="match status" value="1"/>
</dbReference>
<name>A0A2T5VI33_9HYPH</name>
<dbReference type="InterPro" id="IPR036196">
    <property type="entry name" value="Ptyr_pPase_sf"/>
</dbReference>
<dbReference type="GO" id="GO:0046685">
    <property type="term" value="P:response to arsenic-containing substance"/>
    <property type="evidence" value="ECO:0007669"/>
    <property type="project" value="UniProtKB-KW"/>
</dbReference>
<protein>
    <submittedName>
        <fullName evidence="3">Protein-tyrosine-phosphatase</fullName>
    </submittedName>
</protein>
<proteinExistence type="predicted"/>
<dbReference type="PANTHER" id="PTHR43428:SF1">
    <property type="entry name" value="ARSENATE REDUCTASE"/>
    <property type="match status" value="1"/>
</dbReference>
<dbReference type="EMBL" id="QAYG01000001">
    <property type="protein sequence ID" value="PTW63421.1"/>
    <property type="molecule type" value="Genomic_DNA"/>
</dbReference>
<sequence>MSDPVYNVLFLCTGNSARSLIAETILNAEGKNRFHAYSAGSHPKGEPHPFAIDLLNGRGHDTAGLRSKSWDEFAVPGAPKMDFVFTVCDQAAAEACPIWPGQPMTAHWGVPDPAAATGNESERRLAFSEAYRMLSTRISLLLNLPVASIDRLALKRRLDDIGRSEREPAR</sequence>